<dbReference type="EMBL" id="RQTK01000578">
    <property type="protein sequence ID" value="RUS77463.1"/>
    <property type="molecule type" value="Genomic_DNA"/>
</dbReference>
<dbReference type="STRING" id="188477.A0A433T7D2"/>
<keyword evidence="4" id="KW-0904">Protein phosphatase</keyword>
<evidence type="ECO:0000313" key="8">
    <source>
        <dbReference type="Proteomes" id="UP000271974"/>
    </source>
</evidence>
<evidence type="ECO:0000256" key="4">
    <source>
        <dbReference type="ARBA" id="ARBA00022912"/>
    </source>
</evidence>
<dbReference type="PANTHER" id="PTHR19134">
    <property type="entry name" value="RECEPTOR-TYPE TYROSINE-PROTEIN PHOSPHATASE"/>
    <property type="match status" value="1"/>
</dbReference>
<proteinExistence type="inferred from homology"/>
<comment type="similarity">
    <text evidence="1">Belongs to the protein-tyrosine phosphatase family.</text>
</comment>
<dbReference type="PROSITE" id="PS50056">
    <property type="entry name" value="TYR_PHOSPHATASE_2"/>
    <property type="match status" value="1"/>
</dbReference>
<dbReference type="Proteomes" id="UP000271974">
    <property type="component" value="Unassembled WGS sequence"/>
</dbReference>
<feature type="domain" description="Tyrosine-protein phosphatase" evidence="5">
    <location>
        <begin position="1"/>
        <end position="174"/>
    </location>
</feature>
<evidence type="ECO:0000313" key="7">
    <source>
        <dbReference type="EMBL" id="RUS77463.1"/>
    </source>
</evidence>
<keyword evidence="3" id="KW-0378">Hydrolase</keyword>
<evidence type="ECO:0000259" key="6">
    <source>
        <dbReference type="PROSITE" id="PS50056"/>
    </source>
</evidence>
<dbReference type="InterPro" id="IPR003595">
    <property type="entry name" value="Tyr_Pase_cat"/>
</dbReference>
<evidence type="ECO:0000259" key="5">
    <source>
        <dbReference type="PROSITE" id="PS50055"/>
    </source>
</evidence>
<dbReference type="InterPro" id="IPR000242">
    <property type="entry name" value="PTP_cat"/>
</dbReference>
<dbReference type="PROSITE" id="PS00383">
    <property type="entry name" value="TYR_PHOSPHATASE_1"/>
    <property type="match status" value="1"/>
</dbReference>
<evidence type="ECO:0000256" key="2">
    <source>
        <dbReference type="ARBA" id="ARBA00013064"/>
    </source>
</evidence>
<dbReference type="SUPFAM" id="SSF52799">
    <property type="entry name" value="(Phosphotyrosine protein) phosphatases II"/>
    <property type="match status" value="1"/>
</dbReference>
<evidence type="ECO:0000256" key="3">
    <source>
        <dbReference type="ARBA" id="ARBA00022801"/>
    </source>
</evidence>
<dbReference type="InterPro" id="IPR016130">
    <property type="entry name" value="Tyr_Pase_AS"/>
</dbReference>
<dbReference type="GO" id="GO:0008045">
    <property type="term" value="P:motor neuron axon guidance"/>
    <property type="evidence" value="ECO:0007669"/>
    <property type="project" value="TreeGrafter"/>
</dbReference>
<keyword evidence="8" id="KW-1185">Reference proteome</keyword>
<dbReference type="AlphaFoldDB" id="A0A433T7D2"/>
<dbReference type="EC" id="3.1.3.48" evidence="2"/>
<organism evidence="7 8">
    <name type="scientific">Elysia chlorotica</name>
    <name type="common">Eastern emerald elysia</name>
    <name type="synonym">Sea slug</name>
    <dbReference type="NCBI Taxonomy" id="188477"/>
    <lineage>
        <taxon>Eukaryota</taxon>
        <taxon>Metazoa</taxon>
        <taxon>Spiralia</taxon>
        <taxon>Lophotrochozoa</taxon>
        <taxon>Mollusca</taxon>
        <taxon>Gastropoda</taxon>
        <taxon>Heterobranchia</taxon>
        <taxon>Euthyneura</taxon>
        <taxon>Panpulmonata</taxon>
        <taxon>Sacoglossa</taxon>
        <taxon>Placobranchoidea</taxon>
        <taxon>Plakobranchidae</taxon>
        <taxon>Elysia</taxon>
    </lineage>
</organism>
<dbReference type="Gene3D" id="3.90.190.10">
    <property type="entry name" value="Protein tyrosine phosphatase superfamily"/>
    <property type="match status" value="1"/>
</dbReference>
<dbReference type="PANTHER" id="PTHR19134:SF562">
    <property type="entry name" value="PROTEIN-TYROSINE-PHOSPHATASE"/>
    <property type="match status" value="1"/>
</dbReference>
<reference evidence="7 8" key="1">
    <citation type="submission" date="2019-01" db="EMBL/GenBank/DDBJ databases">
        <title>A draft genome assembly of the solar-powered sea slug Elysia chlorotica.</title>
        <authorList>
            <person name="Cai H."/>
            <person name="Li Q."/>
            <person name="Fang X."/>
            <person name="Li J."/>
            <person name="Curtis N.E."/>
            <person name="Altenburger A."/>
            <person name="Shibata T."/>
            <person name="Feng M."/>
            <person name="Maeda T."/>
            <person name="Schwartz J.A."/>
            <person name="Shigenobu S."/>
            <person name="Lundholm N."/>
            <person name="Nishiyama T."/>
            <person name="Yang H."/>
            <person name="Hasebe M."/>
            <person name="Li S."/>
            <person name="Pierce S.K."/>
            <person name="Wang J."/>
        </authorList>
    </citation>
    <scope>NUCLEOTIDE SEQUENCE [LARGE SCALE GENOMIC DNA]</scope>
    <source>
        <strain evidence="7">EC2010</strain>
        <tissue evidence="7">Whole organism of an adult</tissue>
    </source>
</reference>
<dbReference type="PROSITE" id="PS50055">
    <property type="entry name" value="TYR_PHOSPHATASE_PTP"/>
    <property type="match status" value="1"/>
</dbReference>
<feature type="domain" description="Tyrosine specific protein phosphatases" evidence="6">
    <location>
        <begin position="91"/>
        <end position="165"/>
    </location>
</feature>
<sequence>MVWQQGTKAVIMLTQMEEDGQEKCTPYWPDFVGKSATQKHGDFLIELKNKEVCQEYIASELLLTHLRKIESRPIHHFWYTCWPTKSLPEPISLVKLVLDSRTKYEDAGVPVVVHCSPGTGRTGTFIALDQCMHQFETRRTVDVMKTVYSLRQERAGAIQSKEQYILLYQAAREYASIIESPRPSAASSATTLHALLPSS</sequence>
<dbReference type="Pfam" id="PF00102">
    <property type="entry name" value="Y_phosphatase"/>
    <property type="match status" value="1"/>
</dbReference>
<dbReference type="GO" id="GO:0004725">
    <property type="term" value="F:protein tyrosine phosphatase activity"/>
    <property type="evidence" value="ECO:0007669"/>
    <property type="project" value="UniProtKB-EC"/>
</dbReference>
<dbReference type="CDD" id="cd00047">
    <property type="entry name" value="PTPc"/>
    <property type="match status" value="1"/>
</dbReference>
<name>A0A433T7D2_ELYCH</name>
<dbReference type="InterPro" id="IPR000387">
    <property type="entry name" value="Tyr_Pase_dom"/>
</dbReference>
<protein>
    <recommendedName>
        <fullName evidence="2">protein-tyrosine-phosphatase</fullName>
        <ecNumber evidence="2">3.1.3.48</ecNumber>
    </recommendedName>
</protein>
<dbReference type="PRINTS" id="PR00700">
    <property type="entry name" value="PRTYPHPHTASE"/>
</dbReference>
<dbReference type="SMART" id="SM00404">
    <property type="entry name" value="PTPc_motif"/>
    <property type="match status" value="1"/>
</dbReference>
<gene>
    <name evidence="7" type="ORF">EGW08_014769</name>
</gene>
<dbReference type="SMART" id="SM00194">
    <property type="entry name" value="PTPc"/>
    <property type="match status" value="1"/>
</dbReference>
<comment type="caution">
    <text evidence="7">The sequence shown here is derived from an EMBL/GenBank/DDBJ whole genome shotgun (WGS) entry which is preliminary data.</text>
</comment>
<evidence type="ECO:0000256" key="1">
    <source>
        <dbReference type="ARBA" id="ARBA00009580"/>
    </source>
</evidence>
<dbReference type="OrthoDB" id="10057603at2759"/>
<dbReference type="InterPro" id="IPR029021">
    <property type="entry name" value="Prot-tyrosine_phosphatase-like"/>
</dbReference>
<accession>A0A433T7D2</accession>
<dbReference type="InterPro" id="IPR050348">
    <property type="entry name" value="Protein-Tyr_Phosphatase"/>
</dbReference>